<feature type="chain" id="PRO_5031086338" description="Secreted protein" evidence="1">
    <location>
        <begin position="21"/>
        <end position="89"/>
    </location>
</feature>
<reference evidence="2" key="3">
    <citation type="submission" date="2025-09" db="UniProtKB">
        <authorList>
            <consortium name="Ensembl"/>
        </authorList>
    </citation>
    <scope>IDENTIFICATION</scope>
</reference>
<keyword evidence="3" id="KW-1185">Reference proteome</keyword>
<name>A0A7N5KMP2_AILME</name>
<dbReference type="Proteomes" id="UP000008912">
    <property type="component" value="Unassembled WGS sequence"/>
</dbReference>
<evidence type="ECO:0008006" key="4">
    <source>
        <dbReference type="Google" id="ProtNLM"/>
    </source>
</evidence>
<evidence type="ECO:0000313" key="3">
    <source>
        <dbReference type="Proteomes" id="UP000008912"/>
    </source>
</evidence>
<feature type="signal peptide" evidence="1">
    <location>
        <begin position="1"/>
        <end position="20"/>
    </location>
</feature>
<dbReference type="InParanoid" id="A0A7N5KMP2"/>
<organism evidence="2 3">
    <name type="scientific">Ailuropoda melanoleuca</name>
    <name type="common">Giant panda</name>
    <dbReference type="NCBI Taxonomy" id="9646"/>
    <lineage>
        <taxon>Eukaryota</taxon>
        <taxon>Metazoa</taxon>
        <taxon>Chordata</taxon>
        <taxon>Craniata</taxon>
        <taxon>Vertebrata</taxon>
        <taxon>Euteleostomi</taxon>
        <taxon>Mammalia</taxon>
        <taxon>Eutheria</taxon>
        <taxon>Laurasiatheria</taxon>
        <taxon>Carnivora</taxon>
        <taxon>Caniformia</taxon>
        <taxon>Ursidae</taxon>
        <taxon>Ailuropoda</taxon>
    </lineage>
</organism>
<dbReference type="AlphaFoldDB" id="A0A7N5KMP2"/>
<sequence length="89" mass="10313">MLNFKIVFLMGLFLFSRLMAMVHTVAHTHQELKLSMLQTGRLMLYPASTHMQDFMGNSLPTKSSFGSGIETATVIWHWACWLEQPREWP</sequence>
<accession>A0A7N5KMP2</accession>
<dbReference type="Ensembl" id="ENSAMET00000040579.1">
    <property type="protein sequence ID" value="ENSAMEP00000042350.1"/>
    <property type="gene ID" value="ENSAMEG00000025664.1"/>
</dbReference>
<reference evidence="2 3" key="1">
    <citation type="journal article" date="2010" name="Nature">
        <title>The sequence and de novo assembly of the giant panda genome.</title>
        <authorList>
            <person name="Li R."/>
            <person name="Fan W."/>
            <person name="Tian G."/>
            <person name="Zhu H."/>
            <person name="He L."/>
            <person name="Cai J."/>
            <person name="Huang Q."/>
            <person name="Cai Q."/>
            <person name="Li B."/>
            <person name="Bai Y."/>
            <person name="Zhang Z."/>
            <person name="Zhang Y."/>
            <person name="Wang W."/>
            <person name="Li J."/>
            <person name="Wei F."/>
            <person name="Li H."/>
            <person name="Jian M."/>
            <person name="Li J."/>
            <person name="Zhang Z."/>
            <person name="Nielsen R."/>
            <person name="Li D."/>
            <person name="Gu W."/>
            <person name="Yang Z."/>
            <person name="Xuan Z."/>
            <person name="Ryder O.A."/>
            <person name="Leung F.C."/>
            <person name="Zhou Y."/>
            <person name="Cao J."/>
            <person name="Sun X."/>
            <person name="Fu Y."/>
            <person name="Fang X."/>
            <person name="Guo X."/>
            <person name="Wang B."/>
            <person name="Hou R."/>
            <person name="Shen F."/>
            <person name="Mu B."/>
            <person name="Ni P."/>
            <person name="Lin R."/>
            <person name="Qian W."/>
            <person name="Wang G."/>
            <person name="Yu C."/>
            <person name="Nie W."/>
            <person name="Wang J."/>
            <person name="Wu Z."/>
            <person name="Liang H."/>
            <person name="Min J."/>
            <person name="Wu Q."/>
            <person name="Cheng S."/>
            <person name="Ruan J."/>
            <person name="Wang M."/>
            <person name="Shi Z."/>
            <person name="Wen M."/>
            <person name="Liu B."/>
            <person name="Ren X."/>
            <person name="Zheng H."/>
            <person name="Dong D."/>
            <person name="Cook K."/>
            <person name="Shan G."/>
            <person name="Zhang H."/>
            <person name="Kosiol C."/>
            <person name="Xie X."/>
            <person name="Lu Z."/>
            <person name="Zheng H."/>
            <person name="Li Y."/>
            <person name="Steiner C.C."/>
            <person name="Lam T.T."/>
            <person name="Lin S."/>
            <person name="Zhang Q."/>
            <person name="Li G."/>
            <person name="Tian J."/>
            <person name="Gong T."/>
            <person name="Liu H."/>
            <person name="Zhang D."/>
            <person name="Fang L."/>
            <person name="Ye C."/>
            <person name="Zhang J."/>
            <person name="Hu W."/>
            <person name="Xu A."/>
            <person name="Ren Y."/>
            <person name="Zhang G."/>
            <person name="Bruford M.W."/>
            <person name="Li Q."/>
            <person name="Ma L."/>
            <person name="Guo Y."/>
            <person name="An N."/>
            <person name="Hu Y."/>
            <person name="Zheng Y."/>
            <person name="Shi Y."/>
            <person name="Li Z."/>
            <person name="Liu Q."/>
            <person name="Chen Y."/>
            <person name="Zhao J."/>
            <person name="Qu N."/>
            <person name="Zhao S."/>
            <person name="Tian F."/>
            <person name="Wang X."/>
            <person name="Wang H."/>
            <person name="Xu L."/>
            <person name="Liu X."/>
            <person name="Vinar T."/>
            <person name="Wang Y."/>
            <person name="Lam T.W."/>
            <person name="Yiu S.M."/>
            <person name="Liu S."/>
            <person name="Zhang H."/>
            <person name="Li D."/>
            <person name="Huang Y."/>
            <person name="Wang X."/>
            <person name="Yang G."/>
            <person name="Jiang Z."/>
            <person name="Wang J."/>
            <person name="Qin N."/>
            <person name="Li L."/>
            <person name="Li J."/>
            <person name="Bolund L."/>
            <person name="Kristiansen K."/>
            <person name="Wong G.K."/>
            <person name="Olson M."/>
            <person name="Zhang X."/>
            <person name="Li S."/>
            <person name="Yang H."/>
            <person name="Wang J."/>
            <person name="Wang J."/>
        </authorList>
    </citation>
    <scope>NUCLEOTIDE SEQUENCE [LARGE SCALE GENOMIC DNA]</scope>
</reference>
<evidence type="ECO:0000256" key="1">
    <source>
        <dbReference type="SAM" id="SignalP"/>
    </source>
</evidence>
<keyword evidence="1" id="KW-0732">Signal</keyword>
<proteinExistence type="predicted"/>
<reference evidence="2" key="2">
    <citation type="submission" date="2025-08" db="UniProtKB">
        <authorList>
            <consortium name="Ensembl"/>
        </authorList>
    </citation>
    <scope>IDENTIFICATION</scope>
</reference>
<dbReference type="GeneTree" id="ENSGT00980000202534"/>
<protein>
    <recommendedName>
        <fullName evidence="4">Secreted protein</fullName>
    </recommendedName>
</protein>
<evidence type="ECO:0000313" key="2">
    <source>
        <dbReference type="Ensembl" id="ENSAMEP00000042350.1"/>
    </source>
</evidence>